<dbReference type="SMART" id="SM01323">
    <property type="entry name" value="YajC"/>
    <property type="match status" value="1"/>
</dbReference>
<evidence type="ECO:0000256" key="3">
    <source>
        <dbReference type="ARBA" id="ARBA00022448"/>
    </source>
</evidence>
<evidence type="ECO:0008006" key="13">
    <source>
        <dbReference type="Google" id="ProtNLM"/>
    </source>
</evidence>
<gene>
    <name evidence="11" type="ORF">GCM10023349_36590</name>
</gene>
<comment type="subcellular location">
    <subcellularLocation>
        <location evidence="1">Cell membrane</location>
        <topology evidence="1">Single-pass membrane protein</topology>
    </subcellularLocation>
</comment>
<keyword evidence="4" id="KW-1003">Cell membrane</keyword>
<evidence type="ECO:0000256" key="6">
    <source>
        <dbReference type="ARBA" id="ARBA00022927"/>
    </source>
</evidence>
<dbReference type="InterPro" id="IPR003849">
    <property type="entry name" value="Preprotein_translocase_YajC"/>
</dbReference>
<evidence type="ECO:0000256" key="5">
    <source>
        <dbReference type="ARBA" id="ARBA00022692"/>
    </source>
</evidence>
<keyword evidence="5" id="KW-0812">Transmembrane</keyword>
<evidence type="ECO:0000256" key="1">
    <source>
        <dbReference type="ARBA" id="ARBA00004162"/>
    </source>
</evidence>
<keyword evidence="3" id="KW-0813">Transport</keyword>
<evidence type="ECO:0000313" key="12">
    <source>
        <dbReference type="Proteomes" id="UP001499974"/>
    </source>
</evidence>
<dbReference type="EMBL" id="BAABKM010000003">
    <property type="protein sequence ID" value="GAA4714099.1"/>
    <property type="molecule type" value="Genomic_DNA"/>
</dbReference>
<evidence type="ECO:0000256" key="8">
    <source>
        <dbReference type="ARBA" id="ARBA00023010"/>
    </source>
</evidence>
<evidence type="ECO:0000313" key="11">
    <source>
        <dbReference type="EMBL" id="GAA4714099.1"/>
    </source>
</evidence>
<keyword evidence="6" id="KW-0653">Protein transport</keyword>
<comment type="caution">
    <text evidence="11">The sequence shown here is derived from an EMBL/GenBank/DDBJ whole genome shotgun (WGS) entry which is preliminary data.</text>
</comment>
<dbReference type="PANTHER" id="PTHR33909:SF1">
    <property type="entry name" value="SEC TRANSLOCON ACCESSORY COMPLEX SUBUNIT YAJC"/>
    <property type="match status" value="1"/>
</dbReference>
<sequence length="74" mass="7820">MQSSLSVGDEVMLSSGIFATVREIEDDHVKVEIAEGVVIKVARAAVGSRIEQHVDEAEAENETPGAVADGPEEN</sequence>
<keyword evidence="7" id="KW-1133">Transmembrane helix</keyword>
<reference evidence="12" key="1">
    <citation type="journal article" date="2019" name="Int. J. Syst. Evol. Microbiol.">
        <title>The Global Catalogue of Microorganisms (GCM) 10K type strain sequencing project: providing services to taxonomists for standard genome sequencing and annotation.</title>
        <authorList>
            <consortium name="The Broad Institute Genomics Platform"/>
            <consortium name="The Broad Institute Genome Sequencing Center for Infectious Disease"/>
            <person name="Wu L."/>
            <person name="Ma J."/>
        </authorList>
    </citation>
    <scope>NUCLEOTIDE SEQUENCE [LARGE SCALE GENOMIC DNA]</scope>
    <source>
        <strain evidence="12">JCM 18531</strain>
    </source>
</reference>
<dbReference type="PANTHER" id="PTHR33909">
    <property type="entry name" value="SEC TRANSLOCON ACCESSORY COMPLEX SUBUNIT YAJC"/>
    <property type="match status" value="1"/>
</dbReference>
<keyword evidence="9" id="KW-0472">Membrane</keyword>
<keyword evidence="8" id="KW-0811">Translocation</keyword>
<dbReference type="Pfam" id="PF02699">
    <property type="entry name" value="YajC"/>
    <property type="match status" value="1"/>
</dbReference>
<feature type="region of interest" description="Disordered" evidence="10">
    <location>
        <begin position="52"/>
        <end position="74"/>
    </location>
</feature>
<evidence type="ECO:0000256" key="9">
    <source>
        <dbReference type="ARBA" id="ARBA00023136"/>
    </source>
</evidence>
<dbReference type="Proteomes" id="UP001499974">
    <property type="component" value="Unassembled WGS sequence"/>
</dbReference>
<evidence type="ECO:0000256" key="4">
    <source>
        <dbReference type="ARBA" id="ARBA00022475"/>
    </source>
</evidence>
<evidence type="ECO:0000256" key="2">
    <source>
        <dbReference type="ARBA" id="ARBA00006742"/>
    </source>
</evidence>
<name>A0ABP8XVB3_9ACTN</name>
<keyword evidence="12" id="KW-1185">Reference proteome</keyword>
<evidence type="ECO:0000256" key="10">
    <source>
        <dbReference type="SAM" id="MobiDB-lite"/>
    </source>
</evidence>
<accession>A0ABP8XVB3</accession>
<comment type="similarity">
    <text evidence="2">Belongs to the YajC family.</text>
</comment>
<proteinExistence type="inferred from homology"/>
<protein>
    <recommendedName>
        <fullName evidence="13">Preprotein translocase subunit YajC</fullName>
    </recommendedName>
</protein>
<evidence type="ECO:0000256" key="7">
    <source>
        <dbReference type="ARBA" id="ARBA00022989"/>
    </source>
</evidence>
<organism evidence="11 12">
    <name type="scientific">Nocardioides conyzicola</name>
    <dbReference type="NCBI Taxonomy" id="1651781"/>
    <lineage>
        <taxon>Bacteria</taxon>
        <taxon>Bacillati</taxon>
        <taxon>Actinomycetota</taxon>
        <taxon>Actinomycetes</taxon>
        <taxon>Propionibacteriales</taxon>
        <taxon>Nocardioidaceae</taxon>
        <taxon>Nocardioides</taxon>
    </lineage>
</organism>